<feature type="compositionally biased region" description="Basic and acidic residues" evidence="1">
    <location>
        <begin position="1"/>
        <end position="14"/>
    </location>
</feature>
<evidence type="ECO:0000313" key="3">
    <source>
        <dbReference type="Proteomes" id="UP000650833"/>
    </source>
</evidence>
<feature type="region of interest" description="Disordered" evidence="1">
    <location>
        <begin position="54"/>
        <end position="87"/>
    </location>
</feature>
<name>A0A8H7QZJ1_9FUNG</name>
<proteinExistence type="predicted"/>
<protein>
    <submittedName>
        <fullName evidence="2">Uncharacterized protein</fullName>
    </submittedName>
</protein>
<dbReference type="AlphaFoldDB" id="A0A8H7QZJ1"/>
<gene>
    <name evidence="2" type="ORF">INT46_007144</name>
</gene>
<reference evidence="2" key="1">
    <citation type="submission" date="2020-12" db="EMBL/GenBank/DDBJ databases">
        <title>Metabolic potential, ecology and presence of endohyphal bacteria is reflected in genomic diversity of Mucoromycotina.</title>
        <authorList>
            <person name="Muszewska A."/>
            <person name="Okrasinska A."/>
            <person name="Steczkiewicz K."/>
            <person name="Drgas O."/>
            <person name="Orlowska M."/>
            <person name="Perlinska-Lenart U."/>
            <person name="Aleksandrzak-Piekarczyk T."/>
            <person name="Szatraj K."/>
            <person name="Zielenkiewicz U."/>
            <person name="Pilsyk S."/>
            <person name="Malc E."/>
            <person name="Mieczkowski P."/>
            <person name="Kruszewska J.S."/>
            <person name="Biernat P."/>
            <person name="Pawlowska J."/>
        </authorList>
    </citation>
    <scope>NUCLEOTIDE SEQUENCE</scope>
    <source>
        <strain evidence="2">CBS 226.32</strain>
    </source>
</reference>
<keyword evidence="3" id="KW-1185">Reference proteome</keyword>
<comment type="caution">
    <text evidence="2">The sequence shown here is derived from an EMBL/GenBank/DDBJ whole genome shotgun (WGS) entry which is preliminary data.</text>
</comment>
<dbReference type="EMBL" id="JAEPRC010000277">
    <property type="protein sequence ID" value="KAG2201692.1"/>
    <property type="molecule type" value="Genomic_DNA"/>
</dbReference>
<sequence>MFRRNLETSKRLKGNENAAEEVSTIKGNKQFGSSATNKSFIRNNKDSSSALKLKSNNQKNEQFNKNTNENQKSQIFNEKATKSNASSNIPLKRSESAISTTLCQIQHSQNKKQDIRVDRTYRHKEEEQEWAPQGFDLDFSAFDDTLQESSYHIKEQLLEDDVNLESFPIIERQFTVKASIDTKEDEEQPEIEHDTSTVEYCPPKEQEIPYKPDESCIIDSSNFTSYADIDAYEYIRLSKVKEEFSLYQDPDVLKQNMVYPINDEALEFEYDFESLDQDSDLSNDLDFSSIPYSDHIFDIDHFIQCN</sequence>
<dbReference type="OrthoDB" id="2289512at2759"/>
<feature type="region of interest" description="Disordered" evidence="1">
    <location>
        <begin position="1"/>
        <end position="25"/>
    </location>
</feature>
<organism evidence="2 3">
    <name type="scientific">Mucor plumbeus</name>
    <dbReference type="NCBI Taxonomy" id="97098"/>
    <lineage>
        <taxon>Eukaryota</taxon>
        <taxon>Fungi</taxon>
        <taxon>Fungi incertae sedis</taxon>
        <taxon>Mucoromycota</taxon>
        <taxon>Mucoromycotina</taxon>
        <taxon>Mucoromycetes</taxon>
        <taxon>Mucorales</taxon>
        <taxon>Mucorineae</taxon>
        <taxon>Mucoraceae</taxon>
        <taxon>Mucor</taxon>
    </lineage>
</organism>
<accession>A0A8H7QZJ1</accession>
<evidence type="ECO:0000313" key="2">
    <source>
        <dbReference type="EMBL" id="KAG2201692.1"/>
    </source>
</evidence>
<evidence type="ECO:0000256" key="1">
    <source>
        <dbReference type="SAM" id="MobiDB-lite"/>
    </source>
</evidence>
<dbReference type="Proteomes" id="UP000650833">
    <property type="component" value="Unassembled WGS sequence"/>
</dbReference>